<keyword evidence="3" id="KW-0808">Transferase</keyword>
<dbReference type="AlphaFoldDB" id="A0A0L1JBF2"/>
<organism evidence="10 11">
    <name type="scientific">Aspergillus nomiae NRRL (strain ATCC 15546 / NRRL 13137 / CBS 260.88 / M93)</name>
    <dbReference type="NCBI Taxonomy" id="1509407"/>
    <lineage>
        <taxon>Eukaryota</taxon>
        <taxon>Fungi</taxon>
        <taxon>Dikarya</taxon>
        <taxon>Ascomycota</taxon>
        <taxon>Pezizomycotina</taxon>
        <taxon>Eurotiomycetes</taxon>
        <taxon>Eurotiomycetidae</taxon>
        <taxon>Eurotiales</taxon>
        <taxon>Aspergillaceae</taxon>
        <taxon>Aspergillus</taxon>
        <taxon>Aspergillus subgen. Circumdati</taxon>
    </lineage>
</organism>
<dbReference type="GO" id="GO:0005524">
    <property type="term" value="F:ATP binding"/>
    <property type="evidence" value="ECO:0007669"/>
    <property type="project" value="UniProtKB-KW"/>
</dbReference>
<dbReference type="InterPro" id="IPR011009">
    <property type="entry name" value="Kinase-like_dom_sf"/>
</dbReference>
<evidence type="ECO:0000256" key="8">
    <source>
        <dbReference type="ARBA" id="ARBA00048679"/>
    </source>
</evidence>
<accession>A0A0L1JBF2</accession>
<evidence type="ECO:0000256" key="3">
    <source>
        <dbReference type="ARBA" id="ARBA00022679"/>
    </source>
</evidence>
<dbReference type="GO" id="GO:0000245">
    <property type="term" value="P:spliceosomal complex assembly"/>
    <property type="evidence" value="ECO:0007669"/>
    <property type="project" value="TreeGrafter"/>
</dbReference>
<dbReference type="EC" id="2.7.11.1" evidence="1"/>
<evidence type="ECO:0000256" key="6">
    <source>
        <dbReference type="ARBA" id="ARBA00022840"/>
    </source>
</evidence>
<dbReference type="EMBL" id="JNOM01000038">
    <property type="protein sequence ID" value="KNG89101.1"/>
    <property type="molecule type" value="Genomic_DNA"/>
</dbReference>
<protein>
    <recommendedName>
        <fullName evidence="1">non-specific serine/threonine protein kinase</fullName>
        <ecNumber evidence="1">2.7.11.1</ecNumber>
    </recommendedName>
</protein>
<comment type="caution">
    <text evidence="10">The sequence shown here is derived from an EMBL/GenBank/DDBJ whole genome shotgun (WGS) entry which is preliminary data.</text>
</comment>
<dbReference type="OrthoDB" id="5979581at2759"/>
<feature type="domain" description="Protein kinase" evidence="9">
    <location>
        <begin position="30"/>
        <end position="374"/>
    </location>
</feature>
<evidence type="ECO:0000313" key="10">
    <source>
        <dbReference type="EMBL" id="KNG89101.1"/>
    </source>
</evidence>
<sequence>MDKVEEEKLAWYSHDNFFPVKIGDIFQSKYQVVGKLGYGGYSTVWLCRDLEEHVYATLKLYERDSAHAEREIQVYEHLKSLKSCHTGTVLVRTVLDKFHLSSTDGSHFYQCLVHPPLGMSLCELRNRCPRKVFPENLLKPTLIHILLALDFLHTEARVIHTDIQEKNIMLNIEDESILVDFEKAEILNPSPRKVVGDRAIYHSRKLGIPKKHGRPVLSDFGEARFGSESGTYCDDVQPFMYRAPEVLLRMPWNEKIDIWNLAVVAWDLFEQGHLFYAQDENKRESDSHHLAEMIAYLGPPPRDMLEKSEYANKYFDSSGKWKCFAEIPPTSLADIESNLEGEQQENFLRFIRKMLQWRPEDRPTAKELLSDPWLRST</sequence>
<gene>
    <name evidence="10" type="ORF">ANOM_003458</name>
</gene>
<dbReference type="Pfam" id="PF00069">
    <property type="entry name" value="Pkinase"/>
    <property type="match status" value="2"/>
</dbReference>
<reference evidence="10 11" key="1">
    <citation type="submission" date="2014-06" db="EMBL/GenBank/DDBJ databases">
        <title>The Genome of the Aflatoxigenic Filamentous Fungus Aspergillus nomius.</title>
        <authorList>
            <person name="Moore M.G."/>
            <person name="Shannon B.M."/>
            <person name="Brian M.M."/>
        </authorList>
    </citation>
    <scope>NUCLEOTIDE SEQUENCE [LARGE SCALE GENOMIC DNA]</scope>
    <source>
        <strain evidence="10 11">NRRL 13137</strain>
    </source>
</reference>
<evidence type="ECO:0000256" key="5">
    <source>
        <dbReference type="ARBA" id="ARBA00022777"/>
    </source>
</evidence>
<comment type="catalytic activity">
    <reaction evidence="8">
        <text>L-seryl-[protein] + ATP = O-phospho-L-seryl-[protein] + ADP + H(+)</text>
        <dbReference type="Rhea" id="RHEA:17989"/>
        <dbReference type="Rhea" id="RHEA-COMP:9863"/>
        <dbReference type="Rhea" id="RHEA-COMP:11604"/>
        <dbReference type="ChEBI" id="CHEBI:15378"/>
        <dbReference type="ChEBI" id="CHEBI:29999"/>
        <dbReference type="ChEBI" id="CHEBI:30616"/>
        <dbReference type="ChEBI" id="CHEBI:83421"/>
        <dbReference type="ChEBI" id="CHEBI:456216"/>
        <dbReference type="EC" id="2.7.11.1"/>
    </reaction>
</comment>
<dbReference type="PANTHER" id="PTHR47634">
    <property type="entry name" value="PROTEIN KINASE DOMAIN-CONTAINING PROTEIN-RELATED"/>
    <property type="match status" value="1"/>
</dbReference>
<name>A0A0L1JBF2_ASPN3</name>
<dbReference type="RefSeq" id="XP_015410024.1">
    <property type="nucleotide sequence ID" value="XM_015548715.1"/>
</dbReference>
<dbReference type="GO" id="GO:0005634">
    <property type="term" value="C:nucleus"/>
    <property type="evidence" value="ECO:0007669"/>
    <property type="project" value="TreeGrafter"/>
</dbReference>
<dbReference type="GO" id="GO:0005737">
    <property type="term" value="C:cytoplasm"/>
    <property type="evidence" value="ECO:0007669"/>
    <property type="project" value="TreeGrafter"/>
</dbReference>
<dbReference type="InterPro" id="IPR051334">
    <property type="entry name" value="SRPK"/>
</dbReference>
<dbReference type="Gene3D" id="1.10.510.10">
    <property type="entry name" value="Transferase(Phosphotransferase) domain 1"/>
    <property type="match status" value="1"/>
</dbReference>
<dbReference type="PROSITE" id="PS50011">
    <property type="entry name" value="PROTEIN_KINASE_DOM"/>
    <property type="match status" value="1"/>
</dbReference>
<proteinExistence type="predicted"/>
<evidence type="ECO:0000256" key="4">
    <source>
        <dbReference type="ARBA" id="ARBA00022741"/>
    </source>
</evidence>
<dbReference type="InterPro" id="IPR000719">
    <property type="entry name" value="Prot_kinase_dom"/>
</dbReference>
<dbReference type="GO" id="GO:0050684">
    <property type="term" value="P:regulation of mRNA processing"/>
    <property type="evidence" value="ECO:0007669"/>
    <property type="project" value="TreeGrafter"/>
</dbReference>
<keyword evidence="11" id="KW-1185">Reference proteome</keyword>
<evidence type="ECO:0000313" key="11">
    <source>
        <dbReference type="Proteomes" id="UP000037505"/>
    </source>
</evidence>
<keyword evidence="2" id="KW-0723">Serine/threonine-protein kinase</keyword>
<evidence type="ECO:0000259" key="9">
    <source>
        <dbReference type="PROSITE" id="PS50011"/>
    </source>
</evidence>
<dbReference type="SMART" id="SM00220">
    <property type="entry name" value="S_TKc"/>
    <property type="match status" value="1"/>
</dbReference>
<dbReference type="PANTHER" id="PTHR47634:SF9">
    <property type="entry name" value="PROTEIN KINASE DOMAIN-CONTAINING PROTEIN-RELATED"/>
    <property type="match status" value="1"/>
</dbReference>
<dbReference type="GeneID" id="26805262"/>
<dbReference type="Proteomes" id="UP000037505">
    <property type="component" value="Unassembled WGS sequence"/>
</dbReference>
<comment type="catalytic activity">
    <reaction evidence="7">
        <text>L-threonyl-[protein] + ATP = O-phospho-L-threonyl-[protein] + ADP + H(+)</text>
        <dbReference type="Rhea" id="RHEA:46608"/>
        <dbReference type="Rhea" id="RHEA-COMP:11060"/>
        <dbReference type="Rhea" id="RHEA-COMP:11605"/>
        <dbReference type="ChEBI" id="CHEBI:15378"/>
        <dbReference type="ChEBI" id="CHEBI:30013"/>
        <dbReference type="ChEBI" id="CHEBI:30616"/>
        <dbReference type="ChEBI" id="CHEBI:61977"/>
        <dbReference type="ChEBI" id="CHEBI:456216"/>
        <dbReference type="EC" id="2.7.11.1"/>
    </reaction>
</comment>
<dbReference type="SUPFAM" id="SSF56112">
    <property type="entry name" value="Protein kinase-like (PK-like)"/>
    <property type="match status" value="1"/>
</dbReference>
<evidence type="ECO:0000256" key="7">
    <source>
        <dbReference type="ARBA" id="ARBA00047899"/>
    </source>
</evidence>
<dbReference type="GO" id="GO:0004674">
    <property type="term" value="F:protein serine/threonine kinase activity"/>
    <property type="evidence" value="ECO:0007669"/>
    <property type="project" value="UniProtKB-KW"/>
</dbReference>
<dbReference type="Gene3D" id="3.30.200.20">
    <property type="entry name" value="Phosphorylase Kinase, domain 1"/>
    <property type="match status" value="1"/>
</dbReference>
<keyword evidence="4" id="KW-0547">Nucleotide-binding</keyword>
<evidence type="ECO:0000256" key="1">
    <source>
        <dbReference type="ARBA" id="ARBA00012513"/>
    </source>
</evidence>
<keyword evidence="5 10" id="KW-0418">Kinase</keyword>
<dbReference type="STRING" id="1509407.A0A0L1JBF2"/>
<keyword evidence="6" id="KW-0067">ATP-binding</keyword>
<evidence type="ECO:0000256" key="2">
    <source>
        <dbReference type="ARBA" id="ARBA00022527"/>
    </source>
</evidence>